<keyword evidence="4" id="KW-1185">Reference proteome</keyword>
<name>A0A2W7HWN0_9FLAO</name>
<keyword evidence="2" id="KW-0472">Membrane</keyword>
<comment type="caution">
    <text evidence="3">The sequence shown here is derived from an EMBL/GenBank/DDBJ whole genome shotgun (WGS) entry which is preliminary data.</text>
</comment>
<dbReference type="RefSeq" id="WP_111542000.1">
    <property type="nucleotide sequence ID" value="NZ_QKYV01000009.1"/>
</dbReference>
<sequence>MAQDLRELMNQEKYSAQRPTLPQGHEKRFLNLLEEELPEEKKSTSYLWMKIAAVLVVVLATGFFLKNQLITTSPVVPMVTQTPTQSVEATPIYLSDVSPQFKKVEDYYLANINAELAQLTITDDNKELIDSFMLQLEGLDKEYTRLNEEIDESGINETSVNSLINNLELRLELLFKLKSKLSEIKQASRESIQGVNI</sequence>
<gene>
    <name evidence="3" type="ORF">LX95_02736</name>
</gene>
<reference evidence="3 4" key="1">
    <citation type="submission" date="2018-06" db="EMBL/GenBank/DDBJ databases">
        <title>Genomic Encyclopedia of Archaeal and Bacterial Type Strains, Phase II (KMG-II): from individual species to whole genera.</title>
        <authorList>
            <person name="Goeker M."/>
        </authorList>
    </citation>
    <scope>NUCLEOTIDE SEQUENCE [LARGE SCALE GENOMIC DNA]</scope>
    <source>
        <strain evidence="3 4">DSM 15361</strain>
    </source>
</reference>
<protein>
    <submittedName>
        <fullName evidence="3">Uncharacterized protein</fullName>
    </submittedName>
</protein>
<organism evidence="3 4">
    <name type="scientific">Mesonia algae</name>
    <dbReference type="NCBI Taxonomy" id="213248"/>
    <lineage>
        <taxon>Bacteria</taxon>
        <taxon>Pseudomonadati</taxon>
        <taxon>Bacteroidota</taxon>
        <taxon>Flavobacteriia</taxon>
        <taxon>Flavobacteriales</taxon>
        <taxon>Flavobacteriaceae</taxon>
        <taxon>Mesonia</taxon>
    </lineage>
</organism>
<evidence type="ECO:0000256" key="2">
    <source>
        <dbReference type="SAM" id="Phobius"/>
    </source>
</evidence>
<evidence type="ECO:0000313" key="3">
    <source>
        <dbReference type="EMBL" id="PZW37944.1"/>
    </source>
</evidence>
<dbReference type="EMBL" id="QKYV01000009">
    <property type="protein sequence ID" value="PZW37944.1"/>
    <property type="molecule type" value="Genomic_DNA"/>
</dbReference>
<proteinExistence type="predicted"/>
<keyword evidence="2" id="KW-1133">Transmembrane helix</keyword>
<evidence type="ECO:0000256" key="1">
    <source>
        <dbReference type="SAM" id="Coils"/>
    </source>
</evidence>
<keyword evidence="2" id="KW-0812">Transmembrane</keyword>
<accession>A0A2W7HWN0</accession>
<dbReference type="AlphaFoldDB" id="A0A2W7HWN0"/>
<evidence type="ECO:0000313" key="4">
    <source>
        <dbReference type="Proteomes" id="UP000249542"/>
    </source>
</evidence>
<feature type="transmembrane region" description="Helical" evidence="2">
    <location>
        <begin position="46"/>
        <end position="65"/>
    </location>
</feature>
<keyword evidence="1" id="KW-0175">Coiled coil</keyword>
<dbReference type="Proteomes" id="UP000249542">
    <property type="component" value="Unassembled WGS sequence"/>
</dbReference>
<feature type="coiled-coil region" evidence="1">
    <location>
        <begin position="129"/>
        <end position="156"/>
    </location>
</feature>